<dbReference type="CDD" id="cd00158">
    <property type="entry name" value="RHOD"/>
    <property type="match status" value="1"/>
</dbReference>
<dbReference type="RefSeq" id="WP_185052659.1">
    <property type="nucleotide sequence ID" value="NZ_BAABIX010000014.1"/>
</dbReference>
<dbReference type="SUPFAM" id="SSF52821">
    <property type="entry name" value="Rhodanese/Cell cycle control phosphatase"/>
    <property type="match status" value="1"/>
</dbReference>
<dbReference type="PROSITE" id="PS00380">
    <property type="entry name" value="RHODANESE_1"/>
    <property type="match status" value="1"/>
</dbReference>
<dbReference type="InterPro" id="IPR036873">
    <property type="entry name" value="Rhodanese-like_dom_sf"/>
</dbReference>
<accession>A0A840PEY7</accession>
<evidence type="ECO:0000313" key="3">
    <source>
        <dbReference type="Proteomes" id="UP000578449"/>
    </source>
</evidence>
<evidence type="ECO:0000313" key="2">
    <source>
        <dbReference type="EMBL" id="MBB5135717.1"/>
    </source>
</evidence>
<comment type="caution">
    <text evidence="2">The sequence shown here is derived from an EMBL/GenBank/DDBJ whole genome shotgun (WGS) entry which is preliminary data.</text>
</comment>
<dbReference type="Gene3D" id="3.40.250.10">
    <property type="entry name" value="Rhodanese-like domain"/>
    <property type="match status" value="1"/>
</dbReference>
<name>A0A840PEY7_9ACTN</name>
<dbReference type="SUPFAM" id="SSF54631">
    <property type="entry name" value="CBS-domain pair"/>
    <property type="match status" value="1"/>
</dbReference>
<organism evidence="2 3">
    <name type="scientific">Thermocatellispora tengchongensis</name>
    <dbReference type="NCBI Taxonomy" id="1073253"/>
    <lineage>
        <taxon>Bacteria</taxon>
        <taxon>Bacillati</taxon>
        <taxon>Actinomycetota</taxon>
        <taxon>Actinomycetes</taxon>
        <taxon>Streptosporangiales</taxon>
        <taxon>Streptosporangiaceae</taxon>
        <taxon>Thermocatellispora</taxon>
    </lineage>
</organism>
<proteinExistence type="predicted"/>
<sequence length="231" mass="24638">MVNVIDREGVRRLLATSRARLVEVLPEKEYAWAHLPGAVNLPLRSLDEAAAGTLDPAEPVVVYCHDLVCDMSPRAAHRLEHLGFPDVADYAAGKMDWISSDLPYEGEADLVGPHTRRDPVTARLDDPIGQVGDRIVADPAGLCVVVDEHDVVQGTIGPRELAGTDGAATAGEAMRFGVHTVRPSEELASLLQRLDRAGSDHVVVTRTDGTLVGLLVVGALRGAPGWEPDLG</sequence>
<evidence type="ECO:0000259" key="1">
    <source>
        <dbReference type="PROSITE" id="PS50206"/>
    </source>
</evidence>
<dbReference type="GO" id="GO:0004792">
    <property type="term" value="F:thiosulfate-cyanide sulfurtransferase activity"/>
    <property type="evidence" value="ECO:0007669"/>
    <property type="project" value="InterPro"/>
</dbReference>
<dbReference type="Proteomes" id="UP000578449">
    <property type="component" value="Unassembled WGS sequence"/>
</dbReference>
<dbReference type="AlphaFoldDB" id="A0A840PEY7"/>
<dbReference type="InterPro" id="IPR046342">
    <property type="entry name" value="CBS_dom_sf"/>
</dbReference>
<feature type="domain" description="Rhodanese" evidence="1">
    <location>
        <begin position="15"/>
        <end position="106"/>
    </location>
</feature>
<keyword evidence="2" id="KW-0808">Transferase</keyword>
<protein>
    <submittedName>
        <fullName evidence="2">Rhodanese-related sulfurtransferase</fullName>
    </submittedName>
</protein>
<dbReference type="SMART" id="SM00450">
    <property type="entry name" value="RHOD"/>
    <property type="match status" value="1"/>
</dbReference>
<dbReference type="PROSITE" id="PS50206">
    <property type="entry name" value="RHODANESE_3"/>
    <property type="match status" value="1"/>
</dbReference>
<dbReference type="EMBL" id="JACHGN010000012">
    <property type="protein sequence ID" value="MBB5135717.1"/>
    <property type="molecule type" value="Genomic_DNA"/>
</dbReference>
<reference evidence="2 3" key="1">
    <citation type="submission" date="2020-08" db="EMBL/GenBank/DDBJ databases">
        <title>Genomic Encyclopedia of Type Strains, Phase IV (KMG-IV): sequencing the most valuable type-strain genomes for metagenomic binning, comparative biology and taxonomic classification.</title>
        <authorList>
            <person name="Goeker M."/>
        </authorList>
    </citation>
    <scope>NUCLEOTIDE SEQUENCE [LARGE SCALE GENOMIC DNA]</scope>
    <source>
        <strain evidence="2 3">DSM 45615</strain>
    </source>
</reference>
<dbReference type="Pfam" id="PF00581">
    <property type="entry name" value="Rhodanese"/>
    <property type="match status" value="1"/>
</dbReference>
<dbReference type="Gene3D" id="3.10.580.10">
    <property type="entry name" value="CBS-domain"/>
    <property type="match status" value="1"/>
</dbReference>
<gene>
    <name evidence="2" type="ORF">HNP84_005461</name>
</gene>
<keyword evidence="3" id="KW-1185">Reference proteome</keyword>
<dbReference type="InterPro" id="IPR001307">
    <property type="entry name" value="Thiosulphate_STrfase_CS"/>
</dbReference>
<dbReference type="InterPro" id="IPR001763">
    <property type="entry name" value="Rhodanese-like_dom"/>
</dbReference>